<dbReference type="Proteomes" id="UP000000305">
    <property type="component" value="Unassembled WGS sequence"/>
</dbReference>
<dbReference type="PANTHER" id="PTHR46903">
    <property type="entry name" value="C2H2-TYPE DOMAIN-CONTAINING PROTEIN"/>
    <property type="match status" value="1"/>
</dbReference>
<dbReference type="PANTHER" id="PTHR46903:SF1">
    <property type="entry name" value="CCHC-TYPE DOMAIN-CONTAINING PROTEIN"/>
    <property type="match status" value="1"/>
</dbReference>
<feature type="region of interest" description="Disordered" evidence="1">
    <location>
        <begin position="1"/>
        <end position="25"/>
    </location>
</feature>
<protein>
    <submittedName>
        <fullName evidence="2">Uncharacterized protein</fullName>
    </submittedName>
</protein>
<accession>E9HTK4</accession>
<name>E9HTK4_DAPPU</name>
<dbReference type="EMBL" id="GL732777">
    <property type="protein sequence ID" value="EFX64920.1"/>
    <property type="molecule type" value="Genomic_DNA"/>
</dbReference>
<proteinExistence type="predicted"/>
<evidence type="ECO:0000256" key="1">
    <source>
        <dbReference type="SAM" id="MobiDB-lite"/>
    </source>
</evidence>
<dbReference type="AlphaFoldDB" id="E9HTK4"/>
<dbReference type="InParanoid" id="E9HTK4"/>
<feature type="region of interest" description="Disordered" evidence="1">
    <location>
        <begin position="128"/>
        <end position="180"/>
    </location>
</feature>
<gene>
    <name evidence="2" type="ORF">DAPPUDRAFT_333690</name>
</gene>
<organism evidence="2 3">
    <name type="scientific">Daphnia pulex</name>
    <name type="common">Water flea</name>
    <dbReference type="NCBI Taxonomy" id="6669"/>
    <lineage>
        <taxon>Eukaryota</taxon>
        <taxon>Metazoa</taxon>
        <taxon>Ecdysozoa</taxon>
        <taxon>Arthropoda</taxon>
        <taxon>Crustacea</taxon>
        <taxon>Branchiopoda</taxon>
        <taxon>Diplostraca</taxon>
        <taxon>Cladocera</taxon>
        <taxon>Anomopoda</taxon>
        <taxon>Daphniidae</taxon>
        <taxon>Daphnia</taxon>
    </lineage>
</organism>
<sequence length="263" mass="29637">MPKTGKGANAEKANAEKANAENILTEETEEPFVDVDLARKKRRSIRSQLTSTSRALTEHIKKAGSRGAMIGLVQHLQDLLKQAATIHTELLIAEELEENEKQEEIHLRYVQEAGEIIAKVDQHLDSRKDEAPSVIQLRGGGRRQAKREEELQAAQQRADDARSQAEEANSRAEELRNQQEEAEEALLNLQLGDNDADDHLTSVSQHSHASQLATNWKRRQRQENVAPDAWIDTESGFKSLSFELPHQCYNHYTNYGDVDKVST</sequence>
<dbReference type="KEGG" id="dpx:DAPPUDRAFT_333690"/>
<evidence type="ECO:0000313" key="2">
    <source>
        <dbReference type="EMBL" id="EFX64920.1"/>
    </source>
</evidence>
<dbReference type="PhylomeDB" id="E9HTK4"/>
<feature type="compositionally biased region" description="Low complexity" evidence="1">
    <location>
        <begin position="1"/>
        <end position="12"/>
    </location>
</feature>
<reference evidence="2 3" key="1">
    <citation type="journal article" date="2011" name="Science">
        <title>The ecoresponsive genome of Daphnia pulex.</title>
        <authorList>
            <person name="Colbourne J.K."/>
            <person name="Pfrender M.E."/>
            <person name="Gilbert D."/>
            <person name="Thomas W.K."/>
            <person name="Tucker A."/>
            <person name="Oakley T.H."/>
            <person name="Tokishita S."/>
            <person name="Aerts A."/>
            <person name="Arnold G.J."/>
            <person name="Basu M.K."/>
            <person name="Bauer D.J."/>
            <person name="Caceres C.E."/>
            <person name="Carmel L."/>
            <person name="Casola C."/>
            <person name="Choi J.H."/>
            <person name="Detter J.C."/>
            <person name="Dong Q."/>
            <person name="Dusheyko S."/>
            <person name="Eads B.D."/>
            <person name="Frohlich T."/>
            <person name="Geiler-Samerotte K.A."/>
            <person name="Gerlach D."/>
            <person name="Hatcher P."/>
            <person name="Jogdeo S."/>
            <person name="Krijgsveld J."/>
            <person name="Kriventseva E.V."/>
            <person name="Kultz D."/>
            <person name="Laforsch C."/>
            <person name="Lindquist E."/>
            <person name="Lopez J."/>
            <person name="Manak J.R."/>
            <person name="Muller J."/>
            <person name="Pangilinan J."/>
            <person name="Patwardhan R.P."/>
            <person name="Pitluck S."/>
            <person name="Pritham E.J."/>
            <person name="Rechtsteiner A."/>
            <person name="Rho M."/>
            <person name="Rogozin I.B."/>
            <person name="Sakarya O."/>
            <person name="Salamov A."/>
            <person name="Schaack S."/>
            <person name="Shapiro H."/>
            <person name="Shiga Y."/>
            <person name="Skalitzky C."/>
            <person name="Smith Z."/>
            <person name="Souvorov A."/>
            <person name="Sung W."/>
            <person name="Tang Z."/>
            <person name="Tsuchiya D."/>
            <person name="Tu H."/>
            <person name="Vos H."/>
            <person name="Wang M."/>
            <person name="Wolf Y.I."/>
            <person name="Yamagata H."/>
            <person name="Yamada T."/>
            <person name="Ye Y."/>
            <person name="Shaw J.R."/>
            <person name="Andrews J."/>
            <person name="Crease T.J."/>
            <person name="Tang H."/>
            <person name="Lucas S.M."/>
            <person name="Robertson H.M."/>
            <person name="Bork P."/>
            <person name="Koonin E.V."/>
            <person name="Zdobnov E.M."/>
            <person name="Grigoriev I.V."/>
            <person name="Lynch M."/>
            <person name="Boore J.L."/>
        </authorList>
    </citation>
    <scope>NUCLEOTIDE SEQUENCE [LARGE SCALE GENOMIC DNA]</scope>
</reference>
<evidence type="ECO:0000313" key="3">
    <source>
        <dbReference type="Proteomes" id="UP000000305"/>
    </source>
</evidence>
<feature type="compositionally biased region" description="Basic and acidic residues" evidence="1">
    <location>
        <begin position="157"/>
        <end position="179"/>
    </location>
</feature>
<dbReference type="HOGENOM" id="CLU_090780_0_0_1"/>
<keyword evidence="3" id="KW-1185">Reference proteome</keyword>